<feature type="non-terminal residue" evidence="2">
    <location>
        <position position="156"/>
    </location>
</feature>
<keyword evidence="3" id="KW-1185">Reference proteome</keyword>
<reference evidence="2" key="1">
    <citation type="submission" date="2022-03" db="EMBL/GenBank/DDBJ databases">
        <authorList>
            <person name="Martin H S."/>
        </authorList>
    </citation>
    <scope>NUCLEOTIDE SEQUENCE</scope>
</reference>
<gene>
    <name evidence="2" type="ORF">IPOD504_LOCUS5197</name>
</gene>
<feature type="compositionally biased region" description="Pro residues" evidence="1">
    <location>
        <begin position="54"/>
        <end position="65"/>
    </location>
</feature>
<evidence type="ECO:0000313" key="3">
    <source>
        <dbReference type="Proteomes" id="UP000837857"/>
    </source>
</evidence>
<dbReference type="Proteomes" id="UP000837857">
    <property type="component" value="Chromosome 16"/>
</dbReference>
<sequence length="156" mass="16528">MSGKPLVGRGRGGRRVNIARRPDKGFCRPRRGASAGRDARGQRRCVAWSEARAPAPPPPDKPGATPPGDAYAPLGAGAVRRAPPAAPRQRRRQTGPRASCTAPTLLSQLHRHPPATFDGEERREFAPVSQQRPGAAGNNGRACSLFGCRLWAIGSG</sequence>
<accession>A0ABN8I0W3</accession>
<protein>
    <submittedName>
        <fullName evidence="2">Uncharacterized protein</fullName>
    </submittedName>
</protein>
<organism evidence="2 3">
    <name type="scientific">Iphiclides podalirius</name>
    <name type="common">scarce swallowtail</name>
    <dbReference type="NCBI Taxonomy" id="110791"/>
    <lineage>
        <taxon>Eukaryota</taxon>
        <taxon>Metazoa</taxon>
        <taxon>Ecdysozoa</taxon>
        <taxon>Arthropoda</taxon>
        <taxon>Hexapoda</taxon>
        <taxon>Insecta</taxon>
        <taxon>Pterygota</taxon>
        <taxon>Neoptera</taxon>
        <taxon>Endopterygota</taxon>
        <taxon>Lepidoptera</taxon>
        <taxon>Glossata</taxon>
        <taxon>Ditrysia</taxon>
        <taxon>Papilionoidea</taxon>
        <taxon>Papilionidae</taxon>
        <taxon>Papilioninae</taxon>
        <taxon>Iphiclides</taxon>
    </lineage>
</organism>
<feature type="region of interest" description="Disordered" evidence="1">
    <location>
        <begin position="1"/>
        <end position="139"/>
    </location>
</feature>
<proteinExistence type="predicted"/>
<dbReference type="EMBL" id="OW152828">
    <property type="protein sequence ID" value="CAH2045713.1"/>
    <property type="molecule type" value="Genomic_DNA"/>
</dbReference>
<feature type="compositionally biased region" description="Low complexity" evidence="1">
    <location>
        <begin position="66"/>
        <end position="83"/>
    </location>
</feature>
<name>A0ABN8I0W3_9NEOP</name>
<evidence type="ECO:0000313" key="2">
    <source>
        <dbReference type="EMBL" id="CAH2045713.1"/>
    </source>
</evidence>
<evidence type="ECO:0000256" key="1">
    <source>
        <dbReference type="SAM" id="MobiDB-lite"/>
    </source>
</evidence>